<name>A0A2P6QZ99_ROSCH</name>
<dbReference type="EMBL" id="PDCK01000042">
    <property type="protein sequence ID" value="PRQ39517.1"/>
    <property type="molecule type" value="Genomic_DNA"/>
</dbReference>
<evidence type="ECO:0000256" key="1">
    <source>
        <dbReference type="SAM" id="MobiDB-lite"/>
    </source>
</evidence>
<dbReference type="Proteomes" id="UP000238479">
    <property type="component" value="Chromosome 4"/>
</dbReference>
<feature type="compositionally biased region" description="Polar residues" evidence="1">
    <location>
        <begin position="16"/>
        <end position="25"/>
    </location>
</feature>
<feature type="region of interest" description="Disordered" evidence="1">
    <location>
        <begin position="1"/>
        <end position="42"/>
    </location>
</feature>
<dbReference type="Gramene" id="PRQ39517">
    <property type="protein sequence ID" value="PRQ39517"/>
    <property type="gene ID" value="RchiOBHm_Chr4g0426091"/>
</dbReference>
<protein>
    <submittedName>
        <fullName evidence="2">Uncharacterized protein</fullName>
    </submittedName>
</protein>
<evidence type="ECO:0000313" key="2">
    <source>
        <dbReference type="EMBL" id="PRQ39517.1"/>
    </source>
</evidence>
<comment type="caution">
    <text evidence="2">The sequence shown here is derived from an EMBL/GenBank/DDBJ whole genome shotgun (WGS) entry which is preliminary data.</text>
</comment>
<sequence length="42" mass="4402">MPEPPPLPPSHLHSSTASLRQSQCDSFKASIPDPSGKGLLSC</sequence>
<accession>A0A2P6QZ99</accession>
<dbReference type="AlphaFoldDB" id="A0A2P6QZ99"/>
<evidence type="ECO:0000313" key="3">
    <source>
        <dbReference type="Proteomes" id="UP000238479"/>
    </source>
</evidence>
<organism evidence="2 3">
    <name type="scientific">Rosa chinensis</name>
    <name type="common">China rose</name>
    <dbReference type="NCBI Taxonomy" id="74649"/>
    <lineage>
        <taxon>Eukaryota</taxon>
        <taxon>Viridiplantae</taxon>
        <taxon>Streptophyta</taxon>
        <taxon>Embryophyta</taxon>
        <taxon>Tracheophyta</taxon>
        <taxon>Spermatophyta</taxon>
        <taxon>Magnoliopsida</taxon>
        <taxon>eudicotyledons</taxon>
        <taxon>Gunneridae</taxon>
        <taxon>Pentapetalae</taxon>
        <taxon>rosids</taxon>
        <taxon>fabids</taxon>
        <taxon>Rosales</taxon>
        <taxon>Rosaceae</taxon>
        <taxon>Rosoideae</taxon>
        <taxon>Rosoideae incertae sedis</taxon>
        <taxon>Rosa</taxon>
    </lineage>
</organism>
<gene>
    <name evidence="2" type="ORF">RchiOBHm_Chr4g0426091</name>
</gene>
<proteinExistence type="predicted"/>
<reference evidence="2 3" key="1">
    <citation type="journal article" date="2018" name="Nat. Genet.">
        <title>The Rosa genome provides new insights in the design of modern roses.</title>
        <authorList>
            <person name="Bendahmane M."/>
        </authorList>
    </citation>
    <scope>NUCLEOTIDE SEQUENCE [LARGE SCALE GENOMIC DNA]</scope>
    <source>
        <strain evidence="3">cv. Old Blush</strain>
    </source>
</reference>
<keyword evidence="3" id="KW-1185">Reference proteome</keyword>